<dbReference type="InterPro" id="IPR015943">
    <property type="entry name" value="WD40/YVTN_repeat-like_dom_sf"/>
</dbReference>
<evidence type="ECO:0000256" key="1">
    <source>
        <dbReference type="SAM" id="SignalP"/>
    </source>
</evidence>
<dbReference type="RefSeq" id="WP_326835751.1">
    <property type="nucleotide sequence ID" value="NZ_CP142149.1"/>
</dbReference>
<dbReference type="Gene3D" id="2.130.10.10">
    <property type="entry name" value="YVTN repeat-like/Quinoprotein amine dehydrogenase"/>
    <property type="match status" value="1"/>
</dbReference>
<reference evidence="2 3" key="1">
    <citation type="journal article" date="2015" name="Int. J. Syst. Evol. Microbiol.">
        <title>Amycolatopsis rhabdoformis sp. nov., an actinomycete isolated from a tropical forest soil.</title>
        <authorList>
            <person name="Souza W.R."/>
            <person name="Silva R.E."/>
            <person name="Goodfellow M."/>
            <person name="Busarakam K."/>
            <person name="Figueiro F.S."/>
            <person name="Ferreira D."/>
            <person name="Rodrigues-Filho E."/>
            <person name="Moraes L.A.B."/>
            <person name="Zucchi T.D."/>
        </authorList>
    </citation>
    <scope>NUCLEOTIDE SEQUENCE [LARGE SCALE GENOMIC DNA]</scope>
    <source>
        <strain evidence="2 3">NCIMB 14900</strain>
    </source>
</reference>
<proteinExistence type="predicted"/>
<evidence type="ECO:0008006" key="4">
    <source>
        <dbReference type="Google" id="ProtNLM"/>
    </source>
</evidence>
<gene>
    <name evidence="2" type="ORF">VSH64_12590</name>
</gene>
<protein>
    <recommendedName>
        <fullName evidence="4">YncE family protein</fullName>
    </recommendedName>
</protein>
<evidence type="ECO:0000313" key="2">
    <source>
        <dbReference type="EMBL" id="WSE32944.1"/>
    </source>
</evidence>
<name>A0ABZ1IHC4_9PSEU</name>
<dbReference type="Proteomes" id="UP001330812">
    <property type="component" value="Chromosome"/>
</dbReference>
<keyword evidence="1" id="KW-0732">Signal</keyword>
<dbReference type="PROSITE" id="PS51257">
    <property type="entry name" value="PROKAR_LIPOPROTEIN"/>
    <property type="match status" value="1"/>
</dbReference>
<feature type="signal peptide" evidence="1">
    <location>
        <begin position="1"/>
        <end position="27"/>
    </location>
</feature>
<accession>A0ABZ1IHC4</accession>
<feature type="chain" id="PRO_5046056274" description="YncE family protein" evidence="1">
    <location>
        <begin position="28"/>
        <end position="338"/>
    </location>
</feature>
<sequence length="338" mass="34517">MRRLTAVSRIAIPLVGALALSACSSSGQDNTDSLQVVANPVAAKPAPSPAVTVKPAGQVLATPAVSAMATDEKTHTLAVAVTQPPSVLLYDLDALTTPRATVQLPGPAESLTTTDGQAIASIPGKGELAKIALADGKLTTQPVAGQPAAGVADGPDTLVAVRDRKAVEVLAAGAVTKTITGQLYSADDVVNTGQGVVVLDRLRTAVFSVDVNAGTMGEGLRAGDGAANATSDSYGRVLVTDARAGALLAFSVGPLILRQRYPVPGGIYGIAYDHRRNLAWVTLTGQNQVVGFDVRGGEPTEKYRFPTVRQPNSVSVDDRSGRVLVGSAAGEGTQVIQP</sequence>
<evidence type="ECO:0000313" key="3">
    <source>
        <dbReference type="Proteomes" id="UP001330812"/>
    </source>
</evidence>
<organism evidence="2 3">
    <name type="scientific">Amycolatopsis rhabdoformis</name>
    <dbReference type="NCBI Taxonomy" id="1448059"/>
    <lineage>
        <taxon>Bacteria</taxon>
        <taxon>Bacillati</taxon>
        <taxon>Actinomycetota</taxon>
        <taxon>Actinomycetes</taxon>
        <taxon>Pseudonocardiales</taxon>
        <taxon>Pseudonocardiaceae</taxon>
        <taxon>Amycolatopsis</taxon>
    </lineage>
</organism>
<dbReference type="EMBL" id="CP142149">
    <property type="protein sequence ID" value="WSE32944.1"/>
    <property type="molecule type" value="Genomic_DNA"/>
</dbReference>
<dbReference type="SUPFAM" id="SSF75011">
    <property type="entry name" value="3-carboxy-cis,cis-mucoante lactonizing enzyme"/>
    <property type="match status" value="1"/>
</dbReference>
<keyword evidence="3" id="KW-1185">Reference proteome</keyword>